<keyword evidence="1" id="KW-0472">Membrane</keyword>
<feature type="transmembrane region" description="Helical" evidence="1">
    <location>
        <begin position="6"/>
        <end position="25"/>
    </location>
</feature>
<dbReference type="PANTHER" id="PTHR22718:SF33">
    <property type="entry name" value="7TM GPCR SERPENTINE RECEPTOR CLASS X (SRX) DOMAIN-CONTAINING PROTEIN"/>
    <property type="match status" value="1"/>
</dbReference>
<organism evidence="2 3">
    <name type="scientific">Caenorhabditis japonica</name>
    <dbReference type="NCBI Taxonomy" id="281687"/>
    <lineage>
        <taxon>Eukaryota</taxon>
        <taxon>Metazoa</taxon>
        <taxon>Ecdysozoa</taxon>
        <taxon>Nematoda</taxon>
        <taxon>Chromadorea</taxon>
        <taxon>Rhabditida</taxon>
        <taxon>Rhabditina</taxon>
        <taxon>Rhabditomorpha</taxon>
        <taxon>Rhabditoidea</taxon>
        <taxon>Rhabditidae</taxon>
        <taxon>Peloderinae</taxon>
        <taxon>Caenorhabditis</taxon>
    </lineage>
</organism>
<evidence type="ECO:0000313" key="2">
    <source>
        <dbReference type="EnsemblMetazoa" id="CJA19029a.1"/>
    </source>
</evidence>
<keyword evidence="1" id="KW-0812">Transmembrane</keyword>
<protein>
    <recommendedName>
        <fullName evidence="4">7TM GPCR serpentine receptor class x (Srx) domain-containing protein</fullName>
    </recommendedName>
</protein>
<dbReference type="Proteomes" id="UP000005237">
    <property type="component" value="Unassembled WGS sequence"/>
</dbReference>
<evidence type="ECO:0008006" key="4">
    <source>
        <dbReference type="Google" id="ProtNLM"/>
    </source>
</evidence>
<dbReference type="PANTHER" id="PTHR22718">
    <property type="entry name" value="SERPENTINE RECEPTOR, CLASS X"/>
    <property type="match status" value="1"/>
</dbReference>
<evidence type="ECO:0000256" key="1">
    <source>
        <dbReference type="SAM" id="Phobius"/>
    </source>
</evidence>
<evidence type="ECO:0000313" key="3">
    <source>
        <dbReference type="Proteomes" id="UP000005237"/>
    </source>
</evidence>
<keyword evidence="3" id="KW-1185">Reference proteome</keyword>
<dbReference type="AlphaFoldDB" id="A0A8R1I9V5"/>
<feature type="transmembrane region" description="Helical" evidence="1">
    <location>
        <begin position="85"/>
        <end position="107"/>
    </location>
</feature>
<reference evidence="2" key="2">
    <citation type="submission" date="2022-06" db="UniProtKB">
        <authorList>
            <consortium name="EnsemblMetazoa"/>
        </authorList>
    </citation>
    <scope>IDENTIFICATION</scope>
    <source>
        <strain evidence="2">DF5081</strain>
    </source>
</reference>
<dbReference type="SUPFAM" id="SSF81321">
    <property type="entry name" value="Family A G protein-coupled receptor-like"/>
    <property type="match status" value="1"/>
</dbReference>
<accession>A0A8R1I9V5</accession>
<feature type="transmembrane region" description="Helical" evidence="1">
    <location>
        <begin position="51"/>
        <end position="73"/>
    </location>
</feature>
<keyword evidence="1" id="KW-1133">Transmembrane helix</keyword>
<sequence length="151" mass="17603">MLNDIFHLSITTFYLAPTIIPNIYVTIRNASQSVNNCVQNNFNKRRSHQELTYAMQFCLISMFYTITWILFRLFPMFFGGQKVEWFILTSLCHVCNCSANALVYIMFNKEIRNRLSTNKLLLYTGMLTIDDTRSVEVPSRVHTISIPSSRI</sequence>
<dbReference type="EnsemblMetazoa" id="CJA19029a.1">
    <property type="protein sequence ID" value="CJA19029a.1"/>
    <property type="gene ID" value="WBGene00138233"/>
</dbReference>
<dbReference type="Gene3D" id="1.20.1070.10">
    <property type="entry name" value="Rhodopsin 7-helix transmembrane proteins"/>
    <property type="match status" value="1"/>
</dbReference>
<proteinExistence type="predicted"/>
<reference evidence="3" key="1">
    <citation type="submission" date="2010-08" db="EMBL/GenBank/DDBJ databases">
        <authorList>
            <consortium name="Caenorhabditis japonica Sequencing Consortium"/>
            <person name="Wilson R.K."/>
        </authorList>
    </citation>
    <scope>NUCLEOTIDE SEQUENCE [LARGE SCALE GENOMIC DNA]</scope>
    <source>
        <strain evidence="3">DF5081</strain>
    </source>
</reference>
<name>A0A8R1I9V5_CAEJA</name>